<evidence type="ECO:0000259" key="2">
    <source>
        <dbReference type="Pfam" id="PF04264"/>
    </source>
</evidence>
<accession>A0A918BU69</accession>
<dbReference type="Gene3D" id="2.40.128.110">
    <property type="entry name" value="Lipid/polyisoprenoid-binding, YceI-like"/>
    <property type="match status" value="1"/>
</dbReference>
<name>A0A918BU69_9DEIO</name>
<keyword evidence="1" id="KW-0732">Signal</keyword>
<dbReference type="AlphaFoldDB" id="A0A918BU69"/>
<evidence type="ECO:0000256" key="1">
    <source>
        <dbReference type="SAM" id="SignalP"/>
    </source>
</evidence>
<dbReference type="InterPro" id="IPR036761">
    <property type="entry name" value="TTHA0802/YceI-like_sf"/>
</dbReference>
<sequence>MQLLPLPVAASTVLLAWAATASAAGYGATGGSVHFDYRVTFIGVSGNSTDLSAAVNLTLPDVSQATGTVSVKTASLKTGNGLQEDHMRGALGADRFPVIVYTLSGVNTGAVLTDGQTLAATGMGTLTLS</sequence>
<organism evidence="3 4">
    <name type="scientific">Deinococcus ruber</name>
    <dbReference type="NCBI Taxonomy" id="1848197"/>
    <lineage>
        <taxon>Bacteria</taxon>
        <taxon>Thermotogati</taxon>
        <taxon>Deinococcota</taxon>
        <taxon>Deinococci</taxon>
        <taxon>Deinococcales</taxon>
        <taxon>Deinococcaceae</taxon>
        <taxon>Deinococcus</taxon>
    </lineage>
</organism>
<keyword evidence="4" id="KW-1185">Reference proteome</keyword>
<comment type="caution">
    <text evidence="3">The sequence shown here is derived from an EMBL/GenBank/DDBJ whole genome shotgun (WGS) entry which is preliminary data.</text>
</comment>
<dbReference type="Pfam" id="PF04264">
    <property type="entry name" value="YceI"/>
    <property type="match status" value="1"/>
</dbReference>
<dbReference type="SUPFAM" id="SSF101874">
    <property type="entry name" value="YceI-like"/>
    <property type="match status" value="1"/>
</dbReference>
<dbReference type="EMBL" id="BMQL01000001">
    <property type="protein sequence ID" value="GGQ92232.1"/>
    <property type="molecule type" value="Genomic_DNA"/>
</dbReference>
<evidence type="ECO:0000313" key="3">
    <source>
        <dbReference type="EMBL" id="GGQ92232.1"/>
    </source>
</evidence>
<reference evidence="3" key="1">
    <citation type="journal article" date="2014" name="Int. J. Syst. Evol. Microbiol.">
        <title>Complete genome sequence of Corynebacterium casei LMG S-19264T (=DSM 44701T), isolated from a smear-ripened cheese.</title>
        <authorList>
            <consortium name="US DOE Joint Genome Institute (JGI-PGF)"/>
            <person name="Walter F."/>
            <person name="Albersmeier A."/>
            <person name="Kalinowski J."/>
            <person name="Ruckert C."/>
        </authorList>
    </citation>
    <scope>NUCLEOTIDE SEQUENCE</scope>
    <source>
        <strain evidence="3">JCM 31311</strain>
    </source>
</reference>
<dbReference type="InterPro" id="IPR007372">
    <property type="entry name" value="Lipid/polyisoprenoid-bd_YceI"/>
</dbReference>
<reference evidence="3" key="2">
    <citation type="submission" date="2020-09" db="EMBL/GenBank/DDBJ databases">
        <authorList>
            <person name="Sun Q."/>
            <person name="Ohkuma M."/>
        </authorList>
    </citation>
    <scope>NUCLEOTIDE SEQUENCE</scope>
    <source>
        <strain evidence="3">JCM 31311</strain>
    </source>
</reference>
<feature type="signal peptide" evidence="1">
    <location>
        <begin position="1"/>
        <end position="23"/>
    </location>
</feature>
<dbReference type="Proteomes" id="UP000603865">
    <property type="component" value="Unassembled WGS sequence"/>
</dbReference>
<protein>
    <recommendedName>
        <fullName evidence="2">Lipid/polyisoprenoid-binding YceI-like domain-containing protein</fullName>
    </recommendedName>
</protein>
<gene>
    <name evidence="3" type="ORF">GCM10008957_00170</name>
</gene>
<feature type="domain" description="Lipid/polyisoprenoid-binding YceI-like" evidence="2">
    <location>
        <begin position="32"/>
        <end position="128"/>
    </location>
</feature>
<dbReference type="RefSeq" id="WP_189087447.1">
    <property type="nucleotide sequence ID" value="NZ_BMQL01000001.1"/>
</dbReference>
<feature type="chain" id="PRO_5037849880" description="Lipid/polyisoprenoid-binding YceI-like domain-containing protein" evidence="1">
    <location>
        <begin position="24"/>
        <end position="129"/>
    </location>
</feature>
<proteinExistence type="predicted"/>
<evidence type="ECO:0000313" key="4">
    <source>
        <dbReference type="Proteomes" id="UP000603865"/>
    </source>
</evidence>